<dbReference type="Gene3D" id="3.40.50.720">
    <property type="entry name" value="NAD(P)-binding Rossmann-like Domain"/>
    <property type="match status" value="1"/>
</dbReference>
<dbReference type="InterPro" id="IPR036291">
    <property type="entry name" value="NAD(P)-bd_dom_sf"/>
</dbReference>
<evidence type="ECO:0000259" key="4">
    <source>
        <dbReference type="Pfam" id="PF02866"/>
    </source>
</evidence>
<dbReference type="PANTHER" id="PTHR43128">
    <property type="entry name" value="L-2-HYDROXYCARBOXYLATE DEHYDROGENASE (NAD(P)(+))"/>
    <property type="match status" value="1"/>
</dbReference>
<evidence type="ECO:0000256" key="2">
    <source>
        <dbReference type="RuleBase" id="RU003369"/>
    </source>
</evidence>
<evidence type="ECO:0000256" key="1">
    <source>
        <dbReference type="ARBA" id="ARBA00006054"/>
    </source>
</evidence>
<comment type="caution">
    <text evidence="5">The sequence shown here is derived from an EMBL/GenBank/DDBJ whole genome shotgun (WGS) entry which is preliminary data.</text>
</comment>
<reference evidence="5" key="1">
    <citation type="submission" date="2023-05" db="EMBL/GenBank/DDBJ databases">
        <title>[olsenella] sp. nov., isolated from a pig farm feces dump.</title>
        <authorList>
            <person name="Chang Y.-H."/>
        </authorList>
    </citation>
    <scope>NUCLEOTIDE SEQUENCE</scope>
    <source>
        <strain evidence="5">YH-ols2217</strain>
    </source>
</reference>
<evidence type="ECO:0000313" key="6">
    <source>
        <dbReference type="Proteomes" id="UP001431693"/>
    </source>
</evidence>
<dbReference type="Gene3D" id="3.90.110.10">
    <property type="entry name" value="Lactate dehydrogenase/glycoside hydrolase, family 4, C-terminal"/>
    <property type="match status" value="1"/>
</dbReference>
<dbReference type="InterPro" id="IPR022383">
    <property type="entry name" value="Lactate/malate_DH_C"/>
</dbReference>
<dbReference type="InterPro" id="IPR001236">
    <property type="entry name" value="Lactate/malate_DH_N"/>
</dbReference>
<dbReference type="InterPro" id="IPR015955">
    <property type="entry name" value="Lactate_DH/Glyco_Ohase_4_C"/>
</dbReference>
<dbReference type="Proteomes" id="UP001431693">
    <property type="component" value="Unassembled WGS sequence"/>
</dbReference>
<dbReference type="EMBL" id="JASJEX010000002">
    <property type="protein sequence ID" value="MDJ1129279.1"/>
    <property type="molecule type" value="Genomic_DNA"/>
</dbReference>
<proteinExistence type="inferred from homology"/>
<dbReference type="Pfam" id="PF00056">
    <property type="entry name" value="Ldh_1_N"/>
    <property type="match status" value="1"/>
</dbReference>
<gene>
    <name evidence="5" type="ORF">QJ043_04195</name>
</gene>
<organism evidence="5 6">
    <name type="scientific">Kribbibacterium absianum</name>
    <dbReference type="NCBI Taxonomy" id="3044210"/>
    <lineage>
        <taxon>Bacteria</taxon>
        <taxon>Bacillati</taxon>
        <taxon>Actinomycetota</taxon>
        <taxon>Coriobacteriia</taxon>
        <taxon>Coriobacteriales</taxon>
        <taxon>Kribbibacteriaceae</taxon>
        <taxon>Kribbibacterium</taxon>
    </lineage>
</organism>
<dbReference type="CDD" id="cd05291">
    <property type="entry name" value="HicDH_like"/>
    <property type="match status" value="1"/>
</dbReference>
<protein>
    <submittedName>
        <fullName evidence="5">L-lactate dehydrogenase</fullName>
    </submittedName>
</protein>
<name>A0ABT6ZKE2_9ACTN</name>
<keyword evidence="6" id="KW-1185">Reference proteome</keyword>
<dbReference type="PIRSF" id="PIRSF000102">
    <property type="entry name" value="Lac_mal_DH"/>
    <property type="match status" value="1"/>
</dbReference>
<dbReference type="Pfam" id="PF02866">
    <property type="entry name" value="Ldh_1_C"/>
    <property type="match status" value="1"/>
</dbReference>
<dbReference type="PANTHER" id="PTHR43128:SF31">
    <property type="entry name" value="L-LACTATE DEHYDROGENASE"/>
    <property type="match status" value="1"/>
</dbReference>
<sequence length="316" mass="33655">MGTVTRVGIVGQGHVGAHVANSLILQGIADELVLCDINGSKLAAEVQDLNDSLAFCPHNVAIESAADQYEALADCDVIVNAAGDVSASAQDRDGELFVTTAITQSFPQRIVAAGFSGVWVTIANPCDVIATQIWHLTDYDPRKIIGSGTALDSSRMRHVLSKATGYDQHSIGAYMLGEHGFSQFTAWSNVNFGGKPLAELEAEQPERFTFDKDALEEKARKGGYVAMAGKHCTEYAVANAAARLVRAVVSNEHFITACGTLMTGQYGEEGLWASLPCVVGANGVEEVIELDLTAEEVEKFHASCAHIRSNIERAGV</sequence>
<dbReference type="PRINTS" id="PR00086">
    <property type="entry name" value="LLDHDRGNASE"/>
</dbReference>
<evidence type="ECO:0000259" key="3">
    <source>
        <dbReference type="Pfam" id="PF00056"/>
    </source>
</evidence>
<dbReference type="RefSeq" id="WP_283713643.1">
    <property type="nucleotide sequence ID" value="NZ_JASJEW010000005.1"/>
</dbReference>
<keyword evidence="2" id="KW-0560">Oxidoreductase</keyword>
<dbReference type="SUPFAM" id="SSF56327">
    <property type="entry name" value="LDH C-terminal domain-like"/>
    <property type="match status" value="1"/>
</dbReference>
<feature type="domain" description="Lactate/malate dehydrogenase N-terminal" evidence="3">
    <location>
        <begin position="6"/>
        <end position="146"/>
    </location>
</feature>
<dbReference type="SUPFAM" id="SSF51735">
    <property type="entry name" value="NAD(P)-binding Rossmann-fold domains"/>
    <property type="match status" value="1"/>
</dbReference>
<accession>A0ABT6ZKE2</accession>
<evidence type="ECO:0000313" key="5">
    <source>
        <dbReference type="EMBL" id="MDJ1129279.1"/>
    </source>
</evidence>
<comment type="similarity">
    <text evidence="1">Belongs to the LDH/MDH superfamily. LDH family.</text>
</comment>
<feature type="domain" description="Lactate/malate dehydrogenase C-terminal" evidence="4">
    <location>
        <begin position="149"/>
        <end position="313"/>
    </location>
</feature>
<dbReference type="InterPro" id="IPR001557">
    <property type="entry name" value="L-lactate/malate_DH"/>
</dbReference>